<keyword evidence="2" id="KW-0472">Membrane</keyword>
<dbReference type="InterPro" id="IPR006629">
    <property type="entry name" value="LITAF"/>
</dbReference>
<feature type="transmembrane region" description="Helical" evidence="2">
    <location>
        <begin position="297"/>
        <end position="317"/>
    </location>
</feature>
<evidence type="ECO:0000256" key="1">
    <source>
        <dbReference type="SAM" id="MobiDB-lite"/>
    </source>
</evidence>
<feature type="compositionally biased region" description="Polar residues" evidence="1">
    <location>
        <begin position="168"/>
        <end position="183"/>
    </location>
</feature>
<feature type="region of interest" description="Disordered" evidence="1">
    <location>
        <begin position="202"/>
        <end position="256"/>
    </location>
</feature>
<dbReference type="SMART" id="SM00714">
    <property type="entry name" value="LITAF"/>
    <property type="match status" value="1"/>
</dbReference>
<evidence type="ECO:0000313" key="5">
    <source>
        <dbReference type="Proteomes" id="UP001153292"/>
    </source>
</evidence>
<name>A0ABN8B6P8_CHISP</name>
<feature type="compositionally biased region" description="Low complexity" evidence="1">
    <location>
        <begin position="70"/>
        <end position="82"/>
    </location>
</feature>
<feature type="region of interest" description="Disordered" evidence="1">
    <location>
        <begin position="68"/>
        <end position="101"/>
    </location>
</feature>
<proteinExistence type="predicted"/>
<organism evidence="4 5">
    <name type="scientific">Chilo suppressalis</name>
    <name type="common">Asiatic rice borer moth</name>
    <dbReference type="NCBI Taxonomy" id="168631"/>
    <lineage>
        <taxon>Eukaryota</taxon>
        <taxon>Metazoa</taxon>
        <taxon>Ecdysozoa</taxon>
        <taxon>Arthropoda</taxon>
        <taxon>Hexapoda</taxon>
        <taxon>Insecta</taxon>
        <taxon>Pterygota</taxon>
        <taxon>Neoptera</taxon>
        <taxon>Endopterygota</taxon>
        <taxon>Lepidoptera</taxon>
        <taxon>Glossata</taxon>
        <taxon>Ditrysia</taxon>
        <taxon>Pyraloidea</taxon>
        <taxon>Crambidae</taxon>
        <taxon>Crambinae</taxon>
        <taxon>Chilo</taxon>
    </lineage>
</organism>
<protein>
    <recommendedName>
        <fullName evidence="3">LITAF domain-containing protein</fullName>
    </recommendedName>
</protein>
<sequence length="349" mass="38223">MALATVPKYRMNNTQGVAAGSSGRAYQGYPYTAAIVTDVPTIDAVTAGRYADLPRRQWQKDEPMVYIDIPSGSQSSVSQPNSTAGPRPQQSTYKQDPGDNPVVYIDLPESSGSDVAERRRVENDESFVQETIFYDPFKDRRIVERSESDSSTTSGSADQEDVRPTPPNTLTLGSTNRGYASSSYSNLPASFAKETSIYGLSTPTNGYNRDDVPDPPPAYTETDTMSPTSTNTSGYTGTPTTSPGVAVAETSRQEPPRTQVITSTVASDKIVKHLFCVYCGIRGPTLVIKEAGYTTHMIAIILAIFGLFPLLILVYCFDFCKYDNHYCKNCNKKIAYELPICCRDLTYVT</sequence>
<feature type="compositionally biased region" description="Low complexity" evidence="1">
    <location>
        <begin position="226"/>
        <end position="244"/>
    </location>
</feature>
<feature type="domain" description="LITAF" evidence="3">
    <location>
        <begin position="256"/>
        <end position="339"/>
    </location>
</feature>
<feature type="region of interest" description="Disordered" evidence="1">
    <location>
        <begin position="143"/>
        <end position="183"/>
    </location>
</feature>
<accession>A0ABN8B6P8</accession>
<evidence type="ECO:0000256" key="2">
    <source>
        <dbReference type="SAM" id="Phobius"/>
    </source>
</evidence>
<gene>
    <name evidence="4" type="ORF">CHILSU_LOCUS7313</name>
</gene>
<dbReference type="EMBL" id="OU963920">
    <property type="protein sequence ID" value="CAH0404012.1"/>
    <property type="molecule type" value="Genomic_DNA"/>
</dbReference>
<evidence type="ECO:0000259" key="3">
    <source>
        <dbReference type="PROSITE" id="PS51837"/>
    </source>
</evidence>
<keyword evidence="5" id="KW-1185">Reference proteome</keyword>
<keyword evidence="2" id="KW-0812">Transmembrane</keyword>
<dbReference type="Proteomes" id="UP001153292">
    <property type="component" value="Chromosome 27"/>
</dbReference>
<dbReference type="PROSITE" id="PS51837">
    <property type="entry name" value="LITAF"/>
    <property type="match status" value="1"/>
</dbReference>
<keyword evidence="2" id="KW-1133">Transmembrane helix</keyword>
<dbReference type="Pfam" id="PF10601">
    <property type="entry name" value="zf-LITAF-like"/>
    <property type="match status" value="1"/>
</dbReference>
<evidence type="ECO:0000313" key="4">
    <source>
        <dbReference type="EMBL" id="CAH0404012.1"/>
    </source>
</evidence>
<reference evidence="4" key="1">
    <citation type="submission" date="2021-12" db="EMBL/GenBank/DDBJ databases">
        <authorList>
            <person name="King R."/>
        </authorList>
    </citation>
    <scope>NUCLEOTIDE SEQUENCE</scope>
</reference>